<dbReference type="InterPro" id="IPR036866">
    <property type="entry name" value="RibonucZ/Hydroxyglut_hydro"/>
</dbReference>
<evidence type="ECO:0000256" key="3">
    <source>
        <dbReference type="ARBA" id="ARBA00022801"/>
    </source>
</evidence>
<evidence type="ECO:0000256" key="1">
    <source>
        <dbReference type="ARBA" id="ARBA00001947"/>
    </source>
</evidence>
<comment type="caution">
    <text evidence="6">The sequence shown here is derived from an EMBL/GenBank/DDBJ whole genome shotgun (WGS) entry which is preliminary data.</text>
</comment>
<keyword evidence="2" id="KW-0479">Metal-binding</keyword>
<dbReference type="Pfam" id="PF00753">
    <property type="entry name" value="Lactamase_B"/>
    <property type="match status" value="1"/>
</dbReference>
<accession>A0A354YY39</accession>
<reference evidence="6 7" key="1">
    <citation type="journal article" date="2018" name="Nat. Biotechnol.">
        <title>A standardized bacterial taxonomy based on genome phylogeny substantially revises the tree of life.</title>
        <authorList>
            <person name="Parks D.H."/>
            <person name="Chuvochina M."/>
            <person name="Waite D.W."/>
            <person name="Rinke C."/>
            <person name="Skarshewski A."/>
            <person name="Chaumeil P.A."/>
            <person name="Hugenholtz P."/>
        </authorList>
    </citation>
    <scope>NUCLEOTIDE SEQUENCE [LARGE SCALE GENOMIC DNA]</scope>
    <source>
        <strain evidence="6">UBA10948</strain>
    </source>
</reference>
<keyword evidence="3 6" id="KW-0378">Hydrolase</keyword>
<evidence type="ECO:0000256" key="2">
    <source>
        <dbReference type="ARBA" id="ARBA00022723"/>
    </source>
</evidence>
<evidence type="ECO:0000313" key="6">
    <source>
        <dbReference type="EMBL" id="HBK54124.1"/>
    </source>
</evidence>
<dbReference type="InterPro" id="IPR001279">
    <property type="entry name" value="Metallo-B-lactamas"/>
</dbReference>
<feature type="domain" description="Metallo-beta-lactamase" evidence="5">
    <location>
        <begin position="12"/>
        <end position="190"/>
    </location>
</feature>
<dbReference type="GO" id="GO:0016787">
    <property type="term" value="F:hydrolase activity"/>
    <property type="evidence" value="ECO:0007669"/>
    <property type="project" value="UniProtKB-KW"/>
</dbReference>
<proteinExistence type="predicted"/>
<organism evidence="6 7">
    <name type="scientific">Syntrophomonas wolfei</name>
    <dbReference type="NCBI Taxonomy" id="863"/>
    <lineage>
        <taxon>Bacteria</taxon>
        <taxon>Bacillati</taxon>
        <taxon>Bacillota</taxon>
        <taxon>Clostridia</taxon>
        <taxon>Eubacteriales</taxon>
        <taxon>Syntrophomonadaceae</taxon>
        <taxon>Syntrophomonas</taxon>
    </lineage>
</organism>
<comment type="cofactor">
    <cofactor evidence="1">
        <name>Zn(2+)</name>
        <dbReference type="ChEBI" id="CHEBI:29105"/>
    </cofactor>
</comment>
<keyword evidence="4" id="KW-0862">Zinc</keyword>
<sequence>MILKGLELSSMMVNCYIIGCEETKEVAVIDPGGNARAILNLLEEDGLKTQYIINTHGHIDHIGANQAIKDATGAKILIHENDAKMLVNPVSNFSFMMGSKVVSPPADQFIREGDIIKVGNTVELEVIHTPGHSPGGVCLKTGNIIFVGDTLFQGSIGRTDFPGGSYKQLIQNIKEKLFRYNDDTICYPGHGPATTIGFERMHNPFLT</sequence>
<dbReference type="CDD" id="cd06262">
    <property type="entry name" value="metallo-hydrolase-like_MBL-fold"/>
    <property type="match status" value="1"/>
</dbReference>
<evidence type="ECO:0000256" key="4">
    <source>
        <dbReference type="ARBA" id="ARBA00022833"/>
    </source>
</evidence>
<dbReference type="GO" id="GO:0046872">
    <property type="term" value="F:metal ion binding"/>
    <property type="evidence" value="ECO:0007669"/>
    <property type="project" value="UniProtKB-KW"/>
</dbReference>
<dbReference type="SMART" id="SM00849">
    <property type="entry name" value="Lactamase_B"/>
    <property type="match status" value="1"/>
</dbReference>
<dbReference type="InterPro" id="IPR051453">
    <property type="entry name" value="MBL_Glyoxalase_II"/>
</dbReference>
<protein>
    <submittedName>
        <fullName evidence="6">MBL fold metallo-hydrolase</fullName>
    </submittedName>
</protein>
<dbReference type="AlphaFoldDB" id="A0A354YY39"/>
<evidence type="ECO:0000259" key="5">
    <source>
        <dbReference type="SMART" id="SM00849"/>
    </source>
</evidence>
<dbReference type="PANTHER" id="PTHR46233">
    <property type="entry name" value="HYDROXYACYLGLUTATHIONE HYDROLASE GLOC"/>
    <property type="match status" value="1"/>
</dbReference>
<dbReference type="Gene3D" id="3.60.15.10">
    <property type="entry name" value="Ribonuclease Z/Hydroxyacylglutathione hydrolase-like"/>
    <property type="match status" value="1"/>
</dbReference>
<gene>
    <name evidence="6" type="ORF">DDZ44_09330</name>
</gene>
<dbReference type="STRING" id="378794.GCA_001570625_01380"/>
<dbReference type="EMBL" id="DNZF01000204">
    <property type="protein sequence ID" value="HBK54124.1"/>
    <property type="molecule type" value="Genomic_DNA"/>
</dbReference>
<name>A0A354YY39_9FIRM</name>
<dbReference type="SUPFAM" id="SSF56281">
    <property type="entry name" value="Metallo-hydrolase/oxidoreductase"/>
    <property type="match status" value="1"/>
</dbReference>
<dbReference type="Proteomes" id="UP000263273">
    <property type="component" value="Unassembled WGS sequence"/>
</dbReference>
<evidence type="ECO:0000313" key="7">
    <source>
        <dbReference type="Proteomes" id="UP000263273"/>
    </source>
</evidence>
<dbReference type="PANTHER" id="PTHR46233:SF3">
    <property type="entry name" value="HYDROXYACYLGLUTATHIONE HYDROLASE GLOC"/>
    <property type="match status" value="1"/>
</dbReference>